<gene>
    <name evidence="1" type="ORF">RPERSI_LOCUS2499</name>
</gene>
<evidence type="ECO:0000313" key="2">
    <source>
        <dbReference type="Proteomes" id="UP000789920"/>
    </source>
</evidence>
<organism evidence="1 2">
    <name type="scientific">Racocetra persica</name>
    <dbReference type="NCBI Taxonomy" id="160502"/>
    <lineage>
        <taxon>Eukaryota</taxon>
        <taxon>Fungi</taxon>
        <taxon>Fungi incertae sedis</taxon>
        <taxon>Mucoromycota</taxon>
        <taxon>Glomeromycotina</taxon>
        <taxon>Glomeromycetes</taxon>
        <taxon>Diversisporales</taxon>
        <taxon>Gigasporaceae</taxon>
        <taxon>Racocetra</taxon>
    </lineage>
</organism>
<protein>
    <submittedName>
        <fullName evidence="1">5024_t:CDS:1</fullName>
    </submittedName>
</protein>
<reference evidence="1" key="1">
    <citation type="submission" date="2021-06" db="EMBL/GenBank/DDBJ databases">
        <authorList>
            <person name="Kallberg Y."/>
            <person name="Tangrot J."/>
            <person name="Rosling A."/>
        </authorList>
    </citation>
    <scope>NUCLEOTIDE SEQUENCE</scope>
    <source>
        <strain evidence="1">MA461A</strain>
    </source>
</reference>
<accession>A0ACA9L9H7</accession>
<feature type="non-terminal residue" evidence="1">
    <location>
        <position position="213"/>
    </location>
</feature>
<sequence length="213" mass="24422">MNESMCIYMFMNQPKLTTSNTLTISSQSTTSVQATKLNISLESNSLPKKRKAVGQMLSANHVNKEYYVRQIKEGLWEQMKRWKEDFKKVYKELYNPSDPNDPNSNTFLALIIKYAFISEDECTHANAIWTQAVLELIFDENYLSVKLDSDVVDMWYQKLLKEANDTNKKDACAFSANSQVGSLDLMDVDDLYKNLPNSDSESHLSDNSIEDNN</sequence>
<dbReference type="Proteomes" id="UP000789920">
    <property type="component" value="Unassembled WGS sequence"/>
</dbReference>
<comment type="caution">
    <text evidence="1">The sequence shown here is derived from an EMBL/GenBank/DDBJ whole genome shotgun (WGS) entry which is preliminary data.</text>
</comment>
<keyword evidence="2" id="KW-1185">Reference proteome</keyword>
<evidence type="ECO:0000313" key="1">
    <source>
        <dbReference type="EMBL" id="CAG8516418.1"/>
    </source>
</evidence>
<dbReference type="EMBL" id="CAJVQC010002714">
    <property type="protein sequence ID" value="CAG8516418.1"/>
    <property type="molecule type" value="Genomic_DNA"/>
</dbReference>
<name>A0ACA9L9H7_9GLOM</name>
<proteinExistence type="predicted"/>